<organism evidence="2 3">
    <name type="scientific">Phellinidium pouzarii</name>
    <dbReference type="NCBI Taxonomy" id="167371"/>
    <lineage>
        <taxon>Eukaryota</taxon>
        <taxon>Fungi</taxon>
        <taxon>Dikarya</taxon>
        <taxon>Basidiomycota</taxon>
        <taxon>Agaricomycotina</taxon>
        <taxon>Agaricomycetes</taxon>
        <taxon>Hymenochaetales</taxon>
        <taxon>Hymenochaetaceae</taxon>
        <taxon>Phellinidium</taxon>
    </lineage>
</organism>
<reference evidence="2 3" key="1">
    <citation type="submission" date="2019-02" db="EMBL/GenBank/DDBJ databases">
        <title>Genome sequencing of the rare red list fungi Phellinidium pouzarii.</title>
        <authorList>
            <person name="Buettner E."/>
            <person name="Kellner H."/>
        </authorList>
    </citation>
    <scope>NUCLEOTIDE SEQUENCE [LARGE SCALE GENOMIC DNA]</scope>
    <source>
        <strain evidence="2 3">DSM 108285</strain>
    </source>
</reference>
<dbReference type="Proteomes" id="UP000308199">
    <property type="component" value="Unassembled WGS sequence"/>
</dbReference>
<sequence length="382" mass="42515">MDPVSVLRKKGVTNENKHDIAKLASVLASFGDFKDNRSRLQIKKHQPEQIQAIAYLMQEAAAQLSSHDQANPISGDSDATDIPNESVSENDTYEGDKTYDAQTEEHFCRNSQSVSPQPQTAHVSEEALPEIEAALTLQALSTARPAIRRMSYVRYFTDVPPLVNYENGSKDITSYQSDQRPFHVGATSAGCDIRDAAALKPLLEPKAAHSDNLFVLPKDWLLDKTLPYTSIVNILVRIDGTGSARNAWFDGAYEGEIGRILSMVRTDDLQTSSAFVRLYKDNNRDRSEEADLELNVPACFLTPLLPETCGDEVVALCLPFTEYAEVKGTRWRVRSFDVKDDDLPEYISDNPEDGEVPDVVELESEMGLMHIPRTYLAKCVSP</sequence>
<evidence type="ECO:0000313" key="3">
    <source>
        <dbReference type="Proteomes" id="UP000308199"/>
    </source>
</evidence>
<evidence type="ECO:0000256" key="1">
    <source>
        <dbReference type="SAM" id="MobiDB-lite"/>
    </source>
</evidence>
<dbReference type="AlphaFoldDB" id="A0A4S4LAH2"/>
<dbReference type="EMBL" id="SGPK01000097">
    <property type="protein sequence ID" value="THH08517.1"/>
    <property type="molecule type" value="Genomic_DNA"/>
</dbReference>
<comment type="caution">
    <text evidence="2">The sequence shown here is derived from an EMBL/GenBank/DDBJ whole genome shotgun (WGS) entry which is preliminary data.</text>
</comment>
<evidence type="ECO:0000313" key="2">
    <source>
        <dbReference type="EMBL" id="THH08517.1"/>
    </source>
</evidence>
<gene>
    <name evidence="2" type="ORF">EW145_g2670</name>
</gene>
<feature type="region of interest" description="Disordered" evidence="1">
    <location>
        <begin position="66"/>
        <end position="94"/>
    </location>
</feature>
<proteinExistence type="predicted"/>
<accession>A0A4S4LAH2</accession>
<keyword evidence="3" id="KW-1185">Reference proteome</keyword>
<protein>
    <submittedName>
        <fullName evidence="2">Uncharacterized protein</fullName>
    </submittedName>
</protein>
<name>A0A4S4LAH2_9AGAM</name>
<dbReference type="OrthoDB" id="3270494at2759"/>